<evidence type="ECO:0000313" key="11">
    <source>
        <dbReference type="Proteomes" id="UP000585258"/>
    </source>
</evidence>
<dbReference type="Pfam" id="PF00573">
    <property type="entry name" value="Ribosomal_L4"/>
    <property type="match status" value="1"/>
</dbReference>
<dbReference type="STRING" id="94869.SAMN04488529_10555"/>
<evidence type="ECO:0000256" key="3">
    <source>
        <dbReference type="ARBA" id="ARBA00022980"/>
    </source>
</evidence>
<dbReference type="HAMAP" id="MF_01328_B">
    <property type="entry name" value="Ribosomal_uL4_B"/>
    <property type="match status" value="1"/>
</dbReference>
<dbReference type="PANTHER" id="PTHR10746">
    <property type="entry name" value="50S RIBOSOMAL PROTEIN L4"/>
    <property type="match status" value="1"/>
</dbReference>
<evidence type="ECO:0000313" key="8">
    <source>
        <dbReference type="EMBL" id="MBB6715464.1"/>
    </source>
</evidence>
<dbReference type="Proteomes" id="UP000198597">
    <property type="component" value="Unassembled WGS sequence"/>
</dbReference>
<dbReference type="GO" id="GO:0005840">
    <property type="term" value="C:ribosome"/>
    <property type="evidence" value="ECO:0007669"/>
    <property type="project" value="UniProtKB-KW"/>
</dbReference>
<keyword evidence="4 6" id="KW-0687">Ribonucleoprotein</keyword>
<evidence type="ECO:0000313" key="10">
    <source>
        <dbReference type="Proteomes" id="UP000198597"/>
    </source>
</evidence>
<dbReference type="OrthoDB" id="9803201at2"/>
<evidence type="ECO:0000256" key="4">
    <source>
        <dbReference type="ARBA" id="ARBA00023274"/>
    </source>
</evidence>
<dbReference type="EMBL" id="FNJM01000005">
    <property type="protein sequence ID" value="SDP41482.1"/>
    <property type="molecule type" value="Genomic_DNA"/>
</dbReference>
<accession>A0A1H0SI44</accession>
<dbReference type="InterPro" id="IPR002136">
    <property type="entry name" value="Ribosomal_uL4"/>
</dbReference>
<evidence type="ECO:0000256" key="1">
    <source>
        <dbReference type="ARBA" id="ARBA00010528"/>
    </source>
</evidence>
<dbReference type="RefSeq" id="WP_089969062.1">
    <property type="nucleotide sequence ID" value="NZ_CP071376.1"/>
</dbReference>
<gene>
    <name evidence="6 8" type="primary">rplD</name>
    <name evidence="8" type="ORF">H7E68_12160</name>
    <name evidence="9" type="ORF">SAMN04488529_10555</name>
</gene>
<dbReference type="GeneID" id="65308856"/>
<evidence type="ECO:0000256" key="6">
    <source>
        <dbReference type="HAMAP-Rule" id="MF_01328"/>
    </source>
</evidence>
<evidence type="ECO:0000256" key="5">
    <source>
        <dbReference type="ARBA" id="ARBA00035244"/>
    </source>
</evidence>
<keyword evidence="3 6" id="KW-0689">Ribosomal protein</keyword>
<comment type="function">
    <text evidence="6">Forms part of the polypeptide exit tunnel.</text>
</comment>
<proteinExistence type="inferred from homology"/>
<dbReference type="GO" id="GO:1990904">
    <property type="term" value="C:ribonucleoprotein complex"/>
    <property type="evidence" value="ECO:0007669"/>
    <property type="project" value="UniProtKB-KW"/>
</dbReference>
<evidence type="ECO:0000313" key="9">
    <source>
        <dbReference type="EMBL" id="SDP41482.1"/>
    </source>
</evidence>
<keyword evidence="6" id="KW-0699">rRNA-binding</keyword>
<organism evidence="9 10">
    <name type="scientific">Clostridium gasigenes</name>
    <dbReference type="NCBI Taxonomy" id="94869"/>
    <lineage>
        <taxon>Bacteria</taxon>
        <taxon>Bacillati</taxon>
        <taxon>Bacillota</taxon>
        <taxon>Clostridia</taxon>
        <taxon>Eubacteriales</taxon>
        <taxon>Clostridiaceae</taxon>
        <taxon>Clostridium</taxon>
    </lineage>
</organism>
<feature type="region of interest" description="Disordered" evidence="7">
    <location>
        <begin position="50"/>
        <end position="76"/>
    </location>
</feature>
<reference evidence="8 11" key="2">
    <citation type="submission" date="2020-08" db="EMBL/GenBank/DDBJ databases">
        <title>Clostridia isolated from Swiss meat.</title>
        <authorList>
            <person name="Wambui J."/>
            <person name="Stevens M.J.A."/>
            <person name="Stephan R."/>
        </authorList>
    </citation>
    <scope>NUCLEOTIDE SEQUENCE [LARGE SCALE GENOMIC DNA]</scope>
    <source>
        <strain evidence="8 11">CM001</strain>
    </source>
</reference>
<dbReference type="Proteomes" id="UP000585258">
    <property type="component" value="Unassembled WGS sequence"/>
</dbReference>
<dbReference type="InterPro" id="IPR013005">
    <property type="entry name" value="Ribosomal_uL4-like"/>
</dbReference>
<comment type="similarity">
    <text evidence="1 6">Belongs to the universal ribosomal protein uL4 family.</text>
</comment>
<dbReference type="GO" id="GO:0019843">
    <property type="term" value="F:rRNA binding"/>
    <property type="evidence" value="ECO:0007669"/>
    <property type="project" value="UniProtKB-UniRule"/>
</dbReference>
<evidence type="ECO:0000256" key="2">
    <source>
        <dbReference type="ARBA" id="ARBA00011838"/>
    </source>
</evidence>
<dbReference type="SUPFAM" id="SSF52166">
    <property type="entry name" value="Ribosomal protein L4"/>
    <property type="match status" value="1"/>
</dbReference>
<dbReference type="EMBL" id="JACKWY010000006">
    <property type="protein sequence ID" value="MBB6715464.1"/>
    <property type="molecule type" value="Genomic_DNA"/>
</dbReference>
<keyword evidence="10" id="KW-1185">Reference proteome</keyword>
<dbReference type="NCBIfam" id="TIGR03953">
    <property type="entry name" value="rplD_bact"/>
    <property type="match status" value="1"/>
</dbReference>
<protein>
    <recommendedName>
        <fullName evidence="5 6">Large ribosomal subunit protein uL4</fullName>
    </recommendedName>
</protein>
<sequence>MSTVGLFNQEGKQVGDIQLNDSVFGVEVNENAMHQVVIALLANKRQGTQSAKTRAEVRGGGIKPWRQKGTGRARQGSIRAPQWIKGGIVFAPKPRDYRMATPKSMRRVAMKSALTCKVQAGEMIVLESLEFETPKTKLVIEMLKAFEAKKTLIITAESNEAVYKSARNIPGIAIIPANNINVYDLLKYNKVMITKDAVSKIEEVYA</sequence>
<comment type="subunit">
    <text evidence="2 6">Part of the 50S ribosomal subunit.</text>
</comment>
<dbReference type="Gene3D" id="3.40.1370.10">
    <property type="match status" value="1"/>
</dbReference>
<dbReference type="InterPro" id="IPR023574">
    <property type="entry name" value="Ribosomal_uL4_dom_sf"/>
</dbReference>
<dbReference type="GO" id="GO:0006412">
    <property type="term" value="P:translation"/>
    <property type="evidence" value="ECO:0007669"/>
    <property type="project" value="UniProtKB-UniRule"/>
</dbReference>
<keyword evidence="6" id="KW-0694">RNA-binding</keyword>
<comment type="function">
    <text evidence="6">One of the primary rRNA binding proteins, this protein initially binds near the 5'-end of the 23S rRNA. It is important during the early stages of 50S assembly. It makes multiple contacts with different domains of the 23S rRNA in the assembled 50S subunit and ribosome.</text>
</comment>
<reference evidence="9 10" key="1">
    <citation type="submission" date="2016-10" db="EMBL/GenBank/DDBJ databases">
        <authorList>
            <person name="de Groot N.N."/>
        </authorList>
    </citation>
    <scope>NUCLEOTIDE SEQUENCE [LARGE SCALE GENOMIC DNA]</scope>
    <source>
        <strain evidence="9 10">DSM 12272</strain>
    </source>
</reference>
<dbReference type="PANTHER" id="PTHR10746:SF6">
    <property type="entry name" value="LARGE RIBOSOMAL SUBUNIT PROTEIN UL4M"/>
    <property type="match status" value="1"/>
</dbReference>
<name>A0A1H0SI44_9CLOT</name>
<evidence type="ECO:0000256" key="7">
    <source>
        <dbReference type="SAM" id="MobiDB-lite"/>
    </source>
</evidence>
<dbReference type="GO" id="GO:0003735">
    <property type="term" value="F:structural constituent of ribosome"/>
    <property type="evidence" value="ECO:0007669"/>
    <property type="project" value="InterPro"/>
</dbReference>
<dbReference type="AlphaFoldDB" id="A0A1H0SI44"/>